<feature type="transmembrane region" description="Helical" evidence="1">
    <location>
        <begin position="69"/>
        <end position="89"/>
    </location>
</feature>
<keyword evidence="1" id="KW-0472">Membrane</keyword>
<sequence>MEIDLFYLGIVILILNEGFVMLRHYSSKVSTLLTLIKEKWGWKWLLLHSALDILWICLLIAGYEKGQYHEVILGVVFGAMILFYIPVMIREHKKL</sequence>
<feature type="transmembrane region" description="Helical" evidence="1">
    <location>
        <begin position="6"/>
        <end position="23"/>
    </location>
</feature>
<protein>
    <submittedName>
        <fullName evidence="2">Uncharacterized protein</fullName>
    </submittedName>
</protein>
<dbReference type="EMBL" id="UINC01041450">
    <property type="protein sequence ID" value="SVB42737.1"/>
    <property type="molecule type" value="Genomic_DNA"/>
</dbReference>
<reference evidence="2" key="1">
    <citation type="submission" date="2018-05" db="EMBL/GenBank/DDBJ databases">
        <authorList>
            <person name="Lanie J.A."/>
            <person name="Ng W.-L."/>
            <person name="Kazmierczak K.M."/>
            <person name="Andrzejewski T.M."/>
            <person name="Davidsen T.M."/>
            <person name="Wayne K.J."/>
            <person name="Tettelin H."/>
            <person name="Glass J.I."/>
            <person name="Rusch D."/>
            <person name="Podicherti R."/>
            <person name="Tsui H.-C.T."/>
            <person name="Winkler M.E."/>
        </authorList>
    </citation>
    <scope>NUCLEOTIDE SEQUENCE</scope>
</reference>
<accession>A0A382DYR5</accession>
<keyword evidence="1" id="KW-0812">Transmembrane</keyword>
<keyword evidence="1" id="KW-1133">Transmembrane helix</keyword>
<proteinExistence type="predicted"/>
<gene>
    <name evidence="2" type="ORF">METZ01_LOCUS195591</name>
</gene>
<organism evidence="2">
    <name type="scientific">marine metagenome</name>
    <dbReference type="NCBI Taxonomy" id="408172"/>
    <lineage>
        <taxon>unclassified sequences</taxon>
        <taxon>metagenomes</taxon>
        <taxon>ecological metagenomes</taxon>
    </lineage>
</organism>
<evidence type="ECO:0000256" key="1">
    <source>
        <dbReference type="SAM" id="Phobius"/>
    </source>
</evidence>
<feature type="transmembrane region" description="Helical" evidence="1">
    <location>
        <begin position="44"/>
        <end position="63"/>
    </location>
</feature>
<evidence type="ECO:0000313" key="2">
    <source>
        <dbReference type="EMBL" id="SVB42737.1"/>
    </source>
</evidence>
<name>A0A382DYR5_9ZZZZ</name>
<dbReference type="AlphaFoldDB" id="A0A382DYR5"/>